<dbReference type="PANTHER" id="PTHR10245">
    <property type="entry name" value="ENDOTHELIAL DIFFERENTIATION-RELATED FACTOR 1 MULTIPROTEIN BRIDGING FACTOR 1"/>
    <property type="match status" value="1"/>
</dbReference>
<accession>A0AA37F9F6</accession>
<dbReference type="InterPro" id="IPR058562">
    <property type="entry name" value="MJ0586_N"/>
</dbReference>
<dbReference type="GO" id="GO:0003677">
    <property type="term" value="F:DNA binding"/>
    <property type="evidence" value="ECO:0007669"/>
    <property type="project" value="UniProtKB-KW"/>
</dbReference>
<proteinExistence type="predicted"/>
<feature type="coiled-coil region" evidence="2">
    <location>
        <begin position="82"/>
        <end position="109"/>
    </location>
</feature>
<keyword evidence="5" id="KW-1185">Reference proteome</keyword>
<sequence length="144" mass="16739">MECEMCGRKVERTRKVRVDAAILNVCDACARFGTPLEDNRPRAQVKQEIVVRVPQKPPESLKPREVRKAQRKVDDVERFTIVEDYARLIQQARNRLSMTQEDLAKKILERKNVLASVERGDLMPDLKMARKLERVLGIKLIEEE</sequence>
<dbReference type="Pfam" id="PF01381">
    <property type="entry name" value="HTH_3"/>
    <property type="match status" value="1"/>
</dbReference>
<name>A0AA37F9F6_9ARCH</name>
<dbReference type="SMART" id="SM00530">
    <property type="entry name" value="HTH_XRE"/>
    <property type="match status" value="1"/>
</dbReference>
<dbReference type="NCBIfam" id="TIGR00270">
    <property type="entry name" value="multiprotein bridging factor aMBF1"/>
    <property type="match status" value="1"/>
</dbReference>
<reference evidence="4" key="1">
    <citation type="journal article" date="2014" name="Int. J. Syst. Evol. Microbiol.">
        <title>Complete genome sequence of Corynebacterium casei LMG S-19264T (=DSM 44701T), isolated from a smear-ripened cheese.</title>
        <authorList>
            <consortium name="US DOE Joint Genome Institute (JGI-PGF)"/>
            <person name="Walter F."/>
            <person name="Albersmeier A."/>
            <person name="Kalinowski J."/>
            <person name="Ruckert C."/>
        </authorList>
    </citation>
    <scope>NUCLEOTIDE SEQUENCE</scope>
    <source>
        <strain evidence="4">JCM 13583</strain>
    </source>
</reference>
<dbReference type="PROSITE" id="PS50943">
    <property type="entry name" value="HTH_CROC1"/>
    <property type="match status" value="1"/>
</dbReference>
<dbReference type="Gene3D" id="1.10.260.40">
    <property type="entry name" value="lambda repressor-like DNA-binding domains"/>
    <property type="match status" value="1"/>
</dbReference>
<dbReference type="EMBL" id="BMNY01000001">
    <property type="protein sequence ID" value="GGM73936.1"/>
    <property type="molecule type" value="Genomic_DNA"/>
</dbReference>
<evidence type="ECO:0000256" key="1">
    <source>
        <dbReference type="ARBA" id="ARBA00023125"/>
    </source>
</evidence>
<dbReference type="SUPFAM" id="SSF47413">
    <property type="entry name" value="lambda repressor-like DNA-binding domains"/>
    <property type="match status" value="1"/>
</dbReference>
<organism evidence="4 5">
    <name type="scientific">Thermogymnomonas acidicola</name>
    <dbReference type="NCBI Taxonomy" id="399579"/>
    <lineage>
        <taxon>Archaea</taxon>
        <taxon>Methanobacteriati</taxon>
        <taxon>Thermoplasmatota</taxon>
        <taxon>Thermoplasmata</taxon>
        <taxon>Thermoplasmatales</taxon>
        <taxon>Thermogymnomonas</taxon>
    </lineage>
</organism>
<dbReference type="CDD" id="cd00093">
    <property type="entry name" value="HTH_XRE"/>
    <property type="match status" value="1"/>
</dbReference>
<evidence type="ECO:0000313" key="5">
    <source>
        <dbReference type="Proteomes" id="UP000632195"/>
    </source>
</evidence>
<feature type="domain" description="HTH cro/C1-type" evidence="3">
    <location>
        <begin position="89"/>
        <end position="143"/>
    </location>
</feature>
<keyword evidence="1" id="KW-0238">DNA-binding</keyword>
<dbReference type="InterPro" id="IPR004451">
    <property type="entry name" value="MJ0586"/>
</dbReference>
<dbReference type="Pfam" id="PF26602">
    <property type="entry name" value="HVO_2718_N"/>
    <property type="match status" value="1"/>
</dbReference>
<reference evidence="4" key="2">
    <citation type="submission" date="2022-09" db="EMBL/GenBank/DDBJ databases">
        <authorList>
            <person name="Sun Q."/>
            <person name="Ohkuma M."/>
        </authorList>
    </citation>
    <scope>NUCLEOTIDE SEQUENCE</scope>
    <source>
        <strain evidence="4">JCM 13583</strain>
    </source>
</reference>
<evidence type="ECO:0000256" key="2">
    <source>
        <dbReference type="SAM" id="Coils"/>
    </source>
</evidence>
<dbReference type="AlphaFoldDB" id="A0AA37F9F6"/>
<evidence type="ECO:0000313" key="4">
    <source>
        <dbReference type="EMBL" id="GGM73936.1"/>
    </source>
</evidence>
<dbReference type="PANTHER" id="PTHR10245:SF15">
    <property type="entry name" value="ENDOTHELIAL DIFFERENTIATION-RELATED FACTOR 1"/>
    <property type="match status" value="1"/>
</dbReference>
<dbReference type="Proteomes" id="UP000632195">
    <property type="component" value="Unassembled WGS sequence"/>
</dbReference>
<dbReference type="InterPro" id="IPR001387">
    <property type="entry name" value="Cro/C1-type_HTH"/>
</dbReference>
<dbReference type="RefSeq" id="WP_075056438.1">
    <property type="nucleotide sequence ID" value="NZ_BMNY01000001.1"/>
</dbReference>
<protein>
    <submittedName>
        <fullName evidence="4">Transcriptional regulator</fullName>
    </submittedName>
</protein>
<evidence type="ECO:0000259" key="3">
    <source>
        <dbReference type="PROSITE" id="PS50943"/>
    </source>
</evidence>
<keyword evidence="2" id="KW-0175">Coiled coil</keyword>
<dbReference type="InterPro" id="IPR010982">
    <property type="entry name" value="Lambda_DNA-bd_dom_sf"/>
</dbReference>
<gene>
    <name evidence="4" type="ORF">GCM10007108_09900</name>
</gene>
<comment type="caution">
    <text evidence="4">The sequence shown here is derived from an EMBL/GenBank/DDBJ whole genome shotgun (WGS) entry which is preliminary data.</text>
</comment>